<accession>A0A397JRW9</accession>
<evidence type="ECO:0000313" key="2">
    <source>
        <dbReference type="Proteomes" id="UP000266861"/>
    </source>
</evidence>
<gene>
    <name evidence="1" type="ORF">Glove_33g217</name>
</gene>
<dbReference type="Proteomes" id="UP000266861">
    <property type="component" value="Unassembled WGS sequence"/>
</dbReference>
<evidence type="ECO:0000313" key="1">
    <source>
        <dbReference type="EMBL" id="RHZ87653.1"/>
    </source>
</evidence>
<reference evidence="1 2" key="1">
    <citation type="submission" date="2018-08" db="EMBL/GenBank/DDBJ databases">
        <title>Genome and evolution of the arbuscular mycorrhizal fungus Diversispora epigaea (formerly Glomus versiforme) and its bacterial endosymbionts.</title>
        <authorList>
            <person name="Sun X."/>
            <person name="Fei Z."/>
            <person name="Harrison M."/>
        </authorList>
    </citation>
    <scope>NUCLEOTIDE SEQUENCE [LARGE SCALE GENOMIC DNA]</scope>
    <source>
        <strain evidence="1 2">IT104</strain>
    </source>
</reference>
<name>A0A397JRW9_9GLOM</name>
<proteinExistence type="predicted"/>
<keyword evidence="2" id="KW-1185">Reference proteome</keyword>
<dbReference type="EMBL" id="PQFF01000031">
    <property type="protein sequence ID" value="RHZ87653.1"/>
    <property type="molecule type" value="Genomic_DNA"/>
</dbReference>
<protein>
    <submittedName>
        <fullName evidence="1">Uncharacterized protein</fullName>
    </submittedName>
</protein>
<comment type="caution">
    <text evidence="1">The sequence shown here is derived from an EMBL/GenBank/DDBJ whole genome shotgun (WGS) entry which is preliminary data.</text>
</comment>
<organism evidence="1 2">
    <name type="scientific">Diversispora epigaea</name>
    <dbReference type="NCBI Taxonomy" id="1348612"/>
    <lineage>
        <taxon>Eukaryota</taxon>
        <taxon>Fungi</taxon>
        <taxon>Fungi incertae sedis</taxon>
        <taxon>Mucoromycota</taxon>
        <taxon>Glomeromycotina</taxon>
        <taxon>Glomeromycetes</taxon>
        <taxon>Diversisporales</taxon>
        <taxon>Diversisporaceae</taxon>
        <taxon>Diversispora</taxon>
    </lineage>
</organism>
<dbReference type="AlphaFoldDB" id="A0A397JRW9"/>
<sequence length="49" mass="5550">MSFSNISSPLIGNQQQEIIPINSSKRSKNFLESTNPYQESENAMLMECL</sequence>